<sequence>MEERTKSVLVVGFNTRPLAFSLKNAGYDVYAVDFFGDLDLYPNVKDSLILIKELETDYGTIKGTYSKSLLDFTKQMLKKNPDIDFLIIGSGLDDAHAERKAILNEIKVKNYKIKSLNNDVETIKKARNIEYLHNLLKSHNFTVPLTISYINLGNYKGKIQFPLILKKSKSAGGLNVYKLSTYEELSTLVKNLESVGFNQTDWVIQEYIKGIAVSCTTISNGKECEFITINRQIIGDPLLNSPKEFMYCGNIVPAGLLQRDEKLIIK</sequence>
<dbReference type="AlphaFoldDB" id="A0A0F9HYZ3"/>
<feature type="non-terminal residue" evidence="2">
    <location>
        <position position="266"/>
    </location>
</feature>
<dbReference type="GO" id="GO:0005524">
    <property type="term" value="F:ATP binding"/>
    <property type="evidence" value="ECO:0007669"/>
    <property type="project" value="InterPro"/>
</dbReference>
<dbReference type="GO" id="GO:0046872">
    <property type="term" value="F:metal ion binding"/>
    <property type="evidence" value="ECO:0007669"/>
    <property type="project" value="InterPro"/>
</dbReference>
<feature type="domain" description="ATP-grasp fold PylC-type" evidence="1">
    <location>
        <begin position="134"/>
        <end position="256"/>
    </location>
</feature>
<reference evidence="2" key="1">
    <citation type="journal article" date="2015" name="Nature">
        <title>Complex archaea that bridge the gap between prokaryotes and eukaryotes.</title>
        <authorList>
            <person name="Spang A."/>
            <person name="Saw J.H."/>
            <person name="Jorgensen S.L."/>
            <person name="Zaremba-Niedzwiedzka K."/>
            <person name="Martijn J."/>
            <person name="Lind A.E."/>
            <person name="van Eijk R."/>
            <person name="Schleper C."/>
            <person name="Guy L."/>
            <person name="Ettema T.J."/>
        </authorList>
    </citation>
    <scope>NUCLEOTIDE SEQUENCE</scope>
</reference>
<organism evidence="2">
    <name type="scientific">marine sediment metagenome</name>
    <dbReference type="NCBI Taxonomy" id="412755"/>
    <lineage>
        <taxon>unclassified sequences</taxon>
        <taxon>metagenomes</taxon>
        <taxon>ecological metagenomes</taxon>
    </lineage>
</organism>
<comment type="caution">
    <text evidence="2">The sequence shown here is derived from an EMBL/GenBank/DDBJ whole genome shotgun (WGS) entry which is preliminary data.</text>
</comment>
<dbReference type="EMBL" id="LAZR01015589">
    <property type="protein sequence ID" value="KKM08267.1"/>
    <property type="molecule type" value="Genomic_DNA"/>
</dbReference>
<protein>
    <recommendedName>
        <fullName evidence="1">ATP-grasp fold PylC-type domain-containing protein</fullName>
    </recommendedName>
</protein>
<proteinExistence type="predicted"/>
<dbReference type="Gene3D" id="3.30.470.20">
    <property type="entry name" value="ATP-grasp fold, B domain"/>
    <property type="match status" value="1"/>
</dbReference>
<evidence type="ECO:0000313" key="2">
    <source>
        <dbReference type="EMBL" id="KKM08267.1"/>
    </source>
</evidence>
<dbReference type="Pfam" id="PF02655">
    <property type="entry name" value="ATP-grasp_3"/>
    <property type="match status" value="1"/>
</dbReference>
<dbReference type="SUPFAM" id="SSF56059">
    <property type="entry name" value="Glutathione synthetase ATP-binding domain-like"/>
    <property type="match status" value="1"/>
</dbReference>
<dbReference type="InterPro" id="IPR003806">
    <property type="entry name" value="ATP-grasp_PylC-type"/>
</dbReference>
<accession>A0A0F9HYZ3</accession>
<gene>
    <name evidence="2" type="ORF">LCGC14_1725570</name>
</gene>
<evidence type="ECO:0000259" key="1">
    <source>
        <dbReference type="Pfam" id="PF02655"/>
    </source>
</evidence>
<name>A0A0F9HYZ3_9ZZZZ</name>